<dbReference type="Pfam" id="PF00480">
    <property type="entry name" value="ROK"/>
    <property type="match status" value="1"/>
</dbReference>
<dbReference type="HOGENOM" id="CLU_036604_0_4_0"/>
<name>F7YX36_9THEM</name>
<keyword evidence="2" id="KW-0418">Kinase</keyword>
<sequence>MKVIGIDLGGTNFAVGVVDEQGKILAKEQGKTLVQEGPDAVIKRLNQAVKNVLSNYEVEAIGVGCPGSIDHKLGVVRFSPNFPGWHDFPLAEKLSLETGLKVYVENDANAYALGEHTFGVGKGYDHIVCLTLGTGVGGGVITHGILLRGSSGIGAELGHVTVMPNGPTCGCGAKGCLEAFASATALKRFVQEGYERHKDSLLFHGKKPSEVSPEDIFRCAEQGDEFAKSIISLLTDALAVAIGSFVNIFNPQLVILGGGISNAGEKLLKPVAEKVKDHVLPSMLGTFEIKLSKLGKDAGILGAASIVFERMNKT</sequence>
<dbReference type="OrthoDB" id="9810372at2"/>
<dbReference type="KEGG" id="tta:Theth_0713"/>
<proteinExistence type="inferred from homology"/>
<dbReference type="InterPro" id="IPR043129">
    <property type="entry name" value="ATPase_NBD"/>
</dbReference>
<dbReference type="SUPFAM" id="SSF53067">
    <property type="entry name" value="Actin-like ATPase domain"/>
    <property type="match status" value="1"/>
</dbReference>
<dbReference type="PROSITE" id="PS01125">
    <property type="entry name" value="ROK"/>
    <property type="match status" value="1"/>
</dbReference>
<dbReference type="STRING" id="688269.Theth_0713"/>
<dbReference type="PANTHER" id="PTHR18964:SF149">
    <property type="entry name" value="BIFUNCTIONAL UDP-N-ACETYLGLUCOSAMINE 2-EPIMERASE_N-ACETYLMANNOSAMINE KINASE"/>
    <property type="match status" value="1"/>
</dbReference>
<dbReference type="Gene3D" id="3.30.420.40">
    <property type="match status" value="2"/>
</dbReference>
<accession>F7YX36</accession>
<dbReference type="InterPro" id="IPR049874">
    <property type="entry name" value="ROK_cs"/>
</dbReference>
<dbReference type="RefSeq" id="WP_013932020.1">
    <property type="nucleotide sequence ID" value="NC_015707.1"/>
</dbReference>
<organism evidence="2 3">
    <name type="scientific">Pseudothermotoga thermarum DSM 5069</name>
    <dbReference type="NCBI Taxonomy" id="688269"/>
    <lineage>
        <taxon>Bacteria</taxon>
        <taxon>Thermotogati</taxon>
        <taxon>Thermotogota</taxon>
        <taxon>Thermotogae</taxon>
        <taxon>Thermotogales</taxon>
        <taxon>Thermotogaceae</taxon>
        <taxon>Pseudothermotoga</taxon>
    </lineage>
</organism>
<dbReference type="GO" id="GO:0004340">
    <property type="term" value="F:glucokinase activity"/>
    <property type="evidence" value="ECO:0007669"/>
    <property type="project" value="UniProtKB-EC"/>
</dbReference>
<evidence type="ECO:0000313" key="3">
    <source>
        <dbReference type="Proteomes" id="UP000006804"/>
    </source>
</evidence>
<gene>
    <name evidence="2" type="ORF">Theth_0713</name>
</gene>
<comment type="similarity">
    <text evidence="1">Belongs to the ROK (NagC/XylR) family.</text>
</comment>
<evidence type="ECO:0000256" key="1">
    <source>
        <dbReference type="ARBA" id="ARBA00006479"/>
    </source>
</evidence>
<dbReference type="EC" id="2.7.1.2" evidence="2"/>
<dbReference type="AlphaFoldDB" id="F7YX36"/>
<keyword evidence="2" id="KW-0808">Transferase</keyword>
<protein>
    <submittedName>
        <fullName evidence="2">Glucokinase</fullName>
        <ecNumber evidence="2">2.7.1.2</ecNumber>
    </submittedName>
</protein>
<dbReference type="PANTHER" id="PTHR18964">
    <property type="entry name" value="ROK (REPRESSOR, ORF, KINASE) FAMILY"/>
    <property type="match status" value="1"/>
</dbReference>
<dbReference type="PATRIC" id="fig|688269.3.peg.737"/>
<dbReference type="EMBL" id="CP002351">
    <property type="protein sequence ID" value="AEH50798.1"/>
    <property type="molecule type" value="Genomic_DNA"/>
</dbReference>
<evidence type="ECO:0000313" key="2">
    <source>
        <dbReference type="EMBL" id="AEH50798.1"/>
    </source>
</evidence>
<reference evidence="2 3" key="1">
    <citation type="submission" date="2010-11" db="EMBL/GenBank/DDBJ databases">
        <title>The complete genome of Thermotoga thermarum DSM 5069.</title>
        <authorList>
            <consortium name="US DOE Joint Genome Institute (JGI-PGF)"/>
            <person name="Lucas S."/>
            <person name="Copeland A."/>
            <person name="Lapidus A."/>
            <person name="Bruce D."/>
            <person name="Goodwin L."/>
            <person name="Pitluck S."/>
            <person name="Kyrpides N."/>
            <person name="Mavromatis K."/>
            <person name="Ivanova N."/>
            <person name="Zeytun A."/>
            <person name="Brettin T."/>
            <person name="Detter J.C."/>
            <person name="Tapia R."/>
            <person name="Han C."/>
            <person name="Land M."/>
            <person name="Hauser L."/>
            <person name="Markowitz V."/>
            <person name="Cheng J.-F."/>
            <person name="Hugenholtz P."/>
            <person name="Woyke T."/>
            <person name="Wu D."/>
            <person name="Spring S."/>
            <person name="Schroeder M."/>
            <person name="Brambilla E."/>
            <person name="Klenk H.-P."/>
            <person name="Eisen J.A."/>
        </authorList>
    </citation>
    <scope>NUCLEOTIDE SEQUENCE [LARGE SCALE GENOMIC DNA]</scope>
    <source>
        <strain evidence="2 3">DSM 5069</strain>
    </source>
</reference>
<dbReference type="eggNOG" id="COG1940">
    <property type="taxonomic scope" value="Bacteria"/>
</dbReference>
<dbReference type="Proteomes" id="UP000006804">
    <property type="component" value="Chromosome"/>
</dbReference>
<dbReference type="InterPro" id="IPR000600">
    <property type="entry name" value="ROK"/>
</dbReference>
<keyword evidence="3" id="KW-1185">Reference proteome</keyword>